<dbReference type="HOGENOM" id="CLU_1502351_0_0_5"/>
<accession>Q21D88</accession>
<proteinExistence type="predicted"/>
<protein>
    <submittedName>
        <fullName evidence="1">Uncharacterized protein</fullName>
    </submittedName>
</protein>
<dbReference type="RefSeq" id="WP_011470556.1">
    <property type="nucleotide sequence ID" value="NC_007925.1"/>
</dbReference>
<name>Q21D88_RHOPB</name>
<dbReference type="KEGG" id="rpc:RPC_0069"/>
<dbReference type="STRING" id="316056.RPC_0069"/>
<dbReference type="OrthoDB" id="9888776at2"/>
<evidence type="ECO:0000313" key="1">
    <source>
        <dbReference type="EMBL" id="ABD85648.1"/>
    </source>
</evidence>
<gene>
    <name evidence="1" type="ordered locus">RPC_0069</name>
</gene>
<reference evidence="1" key="1">
    <citation type="submission" date="2006-03" db="EMBL/GenBank/DDBJ databases">
        <title>Complete sequence of Rhodopseudomonas palustris BisB18.</title>
        <authorList>
            <consortium name="US DOE Joint Genome Institute"/>
            <person name="Copeland A."/>
            <person name="Lucas S."/>
            <person name="Lapidus A."/>
            <person name="Barry K."/>
            <person name="Detter J.C."/>
            <person name="Glavina del Rio T."/>
            <person name="Hammon N."/>
            <person name="Israni S."/>
            <person name="Dalin E."/>
            <person name="Tice H."/>
            <person name="Pitluck S."/>
            <person name="Chain P."/>
            <person name="Malfatti S."/>
            <person name="Shin M."/>
            <person name="Vergez L."/>
            <person name="Schmutz J."/>
            <person name="Larimer F."/>
            <person name="Land M."/>
            <person name="Hauser L."/>
            <person name="Pelletier D.A."/>
            <person name="Kyrpides N."/>
            <person name="Anderson I."/>
            <person name="Oda Y."/>
            <person name="Harwood C.S."/>
            <person name="Richardson P."/>
        </authorList>
    </citation>
    <scope>NUCLEOTIDE SEQUENCE [LARGE SCALE GENOMIC DNA]</scope>
    <source>
        <strain evidence="1">BisB18</strain>
    </source>
</reference>
<dbReference type="AlphaFoldDB" id="Q21D88"/>
<organism evidence="1">
    <name type="scientific">Rhodopseudomonas palustris (strain BisB18)</name>
    <dbReference type="NCBI Taxonomy" id="316056"/>
    <lineage>
        <taxon>Bacteria</taxon>
        <taxon>Pseudomonadati</taxon>
        <taxon>Pseudomonadota</taxon>
        <taxon>Alphaproteobacteria</taxon>
        <taxon>Hyphomicrobiales</taxon>
        <taxon>Nitrobacteraceae</taxon>
        <taxon>Rhodopseudomonas</taxon>
    </lineage>
</organism>
<dbReference type="EMBL" id="CP000301">
    <property type="protein sequence ID" value="ABD85648.1"/>
    <property type="molecule type" value="Genomic_DNA"/>
</dbReference>
<sequence>MIDYFALDFAKAFALIRELTKVVGLAIGIGKKQEVRRVLRDLRSIYFFPDRTFALLDRMAKGETISLTDLERAEIGFANSEKNVFEAMESLEEFAHKNSTEVSIEALSGMRAIIGGKGGARLGIIEFFMEIEDQIRTGKYDANMGEISVRAETLKAFIVELNARIDDVDQHLLKLDQKD</sequence>